<dbReference type="GO" id="GO:0052757">
    <property type="term" value="F:chondroitin hydrolase activity"/>
    <property type="evidence" value="ECO:0007669"/>
    <property type="project" value="TreeGrafter"/>
</dbReference>
<organism evidence="6 7">
    <name type="scientific">Mucilaginibacter yixingensis</name>
    <dbReference type="NCBI Taxonomy" id="1295612"/>
    <lineage>
        <taxon>Bacteria</taxon>
        <taxon>Pseudomonadati</taxon>
        <taxon>Bacteroidota</taxon>
        <taxon>Sphingobacteriia</taxon>
        <taxon>Sphingobacteriales</taxon>
        <taxon>Sphingobacteriaceae</taxon>
        <taxon>Mucilaginibacter</taxon>
    </lineage>
</organism>
<feature type="active site" description="Proton donor" evidence="3">
    <location>
        <position position="194"/>
    </location>
</feature>
<dbReference type="Proteomes" id="UP000244168">
    <property type="component" value="Unassembled WGS sequence"/>
</dbReference>
<dbReference type="Pfam" id="PF07470">
    <property type="entry name" value="Glyco_hydro_88"/>
    <property type="match status" value="1"/>
</dbReference>
<dbReference type="EMBL" id="QAOQ01000001">
    <property type="protein sequence ID" value="PTR01542.1"/>
    <property type="molecule type" value="Genomic_DNA"/>
</dbReference>
<dbReference type="SUPFAM" id="SSF48208">
    <property type="entry name" value="Six-hairpin glycosidases"/>
    <property type="match status" value="1"/>
</dbReference>
<feature type="binding site" evidence="4">
    <location>
        <position position="254"/>
    </location>
    <ligand>
        <name>substrate</name>
    </ligand>
</feature>
<comment type="similarity">
    <text evidence="2">Belongs to the glycosyl hydrolase 88 family.</text>
</comment>
<evidence type="ECO:0000256" key="2">
    <source>
        <dbReference type="ARBA" id="ARBA00038358"/>
    </source>
</evidence>
<feature type="binding site" evidence="4">
    <location>
        <position position="266"/>
    </location>
    <ligand>
        <name>substrate</name>
    </ligand>
</feature>
<feature type="binding site" evidence="4">
    <location>
        <position position="385"/>
    </location>
    <ligand>
        <name>substrate</name>
    </ligand>
</feature>
<dbReference type="InterPro" id="IPR052369">
    <property type="entry name" value="UG_Glycosaminoglycan_Hydrolase"/>
</dbReference>
<evidence type="ECO:0000256" key="3">
    <source>
        <dbReference type="PIRSR" id="PIRSR610905-1"/>
    </source>
</evidence>
<reference evidence="6 7" key="1">
    <citation type="submission" date="2018-04" db="EMBL/GenBank/DDBJ databases">
        <title>Genomic Encyclopedia of Archaeal and Bacterial Type Strains, Phase II (KMG-II): from individual species to whole genera.</title>
        <authorList>
            <person name="Goeker M."/>
        </authorList>
    </citation>
    <scope>NUCLEOTIDE SEQUENCE [LARGE SCALE GENOMIC DNA]</scope>
    <source>
        <strain evidence="6 7">DSM 26809</strain>
    </source>
</reference>
<dbReference type="PANTHER" id="PTHR36845:SF1">
    <property type="entry name" value="HYDROLASE, PUTATIVE (AFU_ORTHOLOGUE AFUA_7G05090)-RELATED"/>
    <property type="match status" value="1"/>
</dbReference>
<feature type="binding site" evidence="4">
    <location>
        <position position="270"/>
    </location>
    <ligand>
        <name>substrate</name>
    </ligand>
</feature>
<dbReference type="RefSeq" id="WP_107826919.1">
    <property type="nucleotide sequence ID" value="NZ_CP160205.1"/>
</dbReference>
<accession>A0A2T5JGH3</accession>
<evidence type="ECO:0000313" key="6">
    <source>
        <dbReference type="EMBL" id="PTR01542.1"/>
    </source>
</evidence>
<evidence type="ECO:0000256" key="4">
    <source>
        <dbReference type="PIRSR" id="PIRSR610905-2"/>
    </source>
</evidence>
<feature type="binding site" evidence="4">
    <location>
        <position position="135"/>
    </location>
    <ligand>
        <name>substrate</name>
    </ligand>
</feature>
<evidence type="ECO:0000256" key="5">
    <source>
        <dbReference type="SAM" id="SignalP"/>
    </source>
</evidence>
<evidence type="ECO:0000313" key="7">
    <source>
        <dbReference type="Proteomes" id="UP000244168"/>
    </source>
</evidence>
<keyword evidence="5" id="KW-0732">Signal</keyword>
<keyword evidence="1 6" id="KW-0378">Hydrolase</keyword>
<dbReference type="PANTHER" id="PTHR36845">
    <property type="entry name" value="HYDROLASE, PUTATIVE (AFU_ORTHOLOGUE AFUA_7G05090)-RELATED"/>
    <property type="match status" value="1"/>
</dbReference>
<sequence length="417" mass="46868">MKKTPLIILSALTLLAGNGFAQTNVVNKTSSQKKKTTALPDVKKGFEFAEKQTALLLKETALVKAQSKKTALISPRSLDTADNLELVPSKDWCSGFFPGELWYLLEYTKDPQWEAAARNYTSDVEAEKTNGTTHDMGFKIYCSVGNGYRLTKNEHYKSVLLEAAKTLATRFNPKVGSIKSWDNRKNWKFPVIIDNMMNLELLFEATKISGDSSFYKIAVAHANTAMKNHFRSDYSSYHVIDYDPETGAVLHKQTHQGYADGSAWARGQAWGLYGYTMCYRYTKNKAYLEQAEHIAHFIFSNPHLPADLIPYWDYNDPAIPQSPRDVSAATVTASALYELSTYSSNGAQYKLWADKIIHQLNANYLAKPGSSRGFILLHSTGNKPSNGEIDVPIIYADYYYLEALLRQKHLADTGKIF</sequence>
<proteinExistence type="inferred from homology"/>
<dbReference type="AlphaFoldDB" id="A0A2T5JGH3"/>
<comment type="caution">
    <text evidence="6">The sequence shown here is derived from an EMBL/GenBank/DDBJ whole genome shotgun (WGS) entry which is preliminary data.</text>
</comment>
<dbReference type="Gene3D" id="1.50.10.10">
    <property type="match status" value="1"/>
</dbReference>
<keyword evidence="7" id="KW-1185">Reference proteome</keyword>
<feature type="chain" id="PRO_5015439181" evidence="5">
    <location>
        <begin position="22"/>
        <end position="417"/>
    </location>
</feature>
<dbReference type="InterPro" id="IPR012341">
    <property type="entry name" value="6hp_glycosidase-like_sf"/>
</dbReference>
<feature type="active site" description="Nucleophile" evidence="3">
    <location>
        <position position="135"/>
    </location>
</feature>
<feature type="signal peptide" evidence="5">
    <location>
        <begin position="1"/>
        <end position="21"/>
    </location>
</feature>
<dbReference type="GO" id="GO:0000272">
    <property type="term" value="P:polysaccharide catabolic process"/>
    <property type="evidence" value="ECO:0007669"/>
    <property type="project" value="TreeGrafter"/>
</dbReference>
<dbReference type="InterPro" id="IPR008928">
    <property type="entry name" value="6-hairpin_glycosidase_sf"/>
</dbReference>
<name>A0A2T5JGH3_9SPHI</name>
<dbReference type="InterPro" id="IPR010905">
    <property type="entry name" value="Glyco_hydro_88"/>
</dbReference>
<protein>
    <submittedName>
        <fullName evidence="6">Glycosyl hydrolase family 88</fullName>
    </submittedName>
</protein>
<evidence type="ECO:0000256" key="1">
    <source>
        <dbReference type="ARBA" id="ARBA00022801"/>
    </source>
</evidence>
<gene>
    <name evidence="6" type="ORF">C8P68_101776</name>
</gene>
<dbReference type="OrthoDB" id="428577at2"/>
<feature type="binding site" evidence="4">
    <location>
        <position position="194"/>
    </location>
    <ligand>
        <name>substrate</name>
    </ligand>
</feature>